<keyword evidence="3" id="KW-1185">Reference proteome</keyword>
<evidence type="ECO:0000256" key="1">
    <source>
        <dbReference type="SAM" id="SignalP"/>
    </source>
</evidence>
<feature type="chain" id="PRO_5035419199" description="Secreted protein" evidence="1">
    <location>
        <begin position="19"/>
        <end position="195"/>
    </location>
</feature>
<protein>
    <recommendedName>
        <fullName evidence="4">Secreted protein</fullName>
    </recommendedName>
</protein>
<evidence type="ECO:0000313" key="2">
    <source>
        <dbReference type="EMBL" id="KAF2888264.1"/>
    </source>
</evidence>
<dbReference type="AlphaFoldDB" id="A0A8K0CJ16"/>
<keyword evidence="1" id="KW-0732">Signal</keyword>
<comment type="caution">
    <text evidence="2">The sequence shown here is derived from an EMBL/GenBank/DDBJ whole genome shotgun (WGS) entry which is preliminary data.</text>
</comment>
<reference evidence="2" key="1">
    <citation type="submission" date="2019-08" db="EMBL/GenBank/DDBJ databases">
        <title>The genome of the North American firefly Photinus pyralis.</title>
        <authorList>
            <consortium name="Photinus pyralis genome working group"/>
            <person name="Fallon T.R."/>
            <person name="Sander Lower S.E."/>
            <person name="Weng J.-K."/>
        </authorList>
    </citation>
    <scope>NUCLEOTIDE SEQUENCE</scope>
    <source>
        <strain evidence="2">TRF0915ILg1</strain>
        <tissue evidence="2">Whole body</tissue>
    </source>
</reference>
<feature type="non-terminal residue" evidence="2">
    <location>
        <position position="1"/>
    </location>
</feature>
<feature type="signal peptide" evidence="1">
    <location>
        <begin position="1"/>
        <end position="18"/>
    </location>
</feature>
<dbReference type="Proteomes" id="UP000801492">
    <property type="component" value="Unassembled WGS sequence"/>
</dbReference>
<evidence type="ECO:0008006" key="4">
    <source>
        <dbReference type="Google" id="ProtNLM"/>
    </source>
</evidence>
<gene>
    <name evidence="2" type="ORF">ILUMI_17909</name>
</gene>
<evidence type="ECO:0000313" key="3">
    <source>
        <dbReference type="Proteomes" id="UP000801492"/>
    </source>
</evidence>
<dbReference type="EMBL" id="VTPC01078660">
    <property type="protein sequence ID" value="KAF2888264.1"/>
    <property type="molecule type" value="Genomic_DNA"/>
</dbReference>
<accession>A0A8K0CJ16</accession>
<proteinExistence type="predicted"/>
<organism evidence="2 3">
    <name type="scientific">Ignelater luminosus</name>
    <name type="common">Cucubano</name>
    <name type="synonym">Pyrophorus luminosus</name>
    <dbReference type="NCBI Taxonomy" id="2038154"/>
    <lineage>
        <taxon>Eukaryota</taxon>
        <taxon>Metazoa</taxon>
        <taxon>Ecdysozoa</taxon>
        <taxon>Arthropoda</taxon>
        <taxon>Hexapoda</taxon>
        <taxon>Insecta</taxon>
        <taxon>Pterygota</taxon>
        <taxon>Neoptera</taxon>
        <taxon>Endopterygota</taxon>
        <taxon>Coleoptera</taxon>
        <taxon>Polyphaga</taxon>
        <taxon>Elateriformia</taxon>
        <taxon>Elateroidea</taxon>
        <taxon>Elateridae</taxon>
        <taxon>Agrypninae</taxon>
        <taxon>Pyrophorini</taxon>
        <taxon>Ignelater</taxon>
    </lineage>
</organism>
<name>A0A8K0CJ16_IGNLU</name>
<sequence>MKILPLIICYTIIVDVLSLATIQRDSPGIRFTVGKVSLGTGYLTLASSLPQKSGNSNNNYYVNKPVLPYASTSTGIKVWKRKKRSYKHYLLPSVKSAILEQHTTTQNFQNLNKHKKYSRNIIKEVDKKNFVGIDVLPTISNIYTMSSSNNSLLDKFLLSTLYNQKQFREEAIGTSKQSPLITQNTSKAKTHLTTI</sequence>